<dbReference type="PANTHER" id="PTHR45436">
    <property type="entry name" value="SENSOR HISTIDINE KINASE YKOH"/>
    <property type="match status" value="1"/>
</dbReference>
<dbReference type="EMBL" id="FLRB01000030">
    <property type="protein sequence ID" value="SBT22728.1"/>
    <property type="molecule type" value="Genomic_DNA"/>
</dbReference>
<comment type="subcellular location">
    <subcellularLocation>
        <location evidence="2">Membrane</location>
        <topology evidence="2">Multi-pass membrane protein</topology>
    </subcellularLocation>
</comment>
<feature type="coiled-coil region" evidence="12">
    <location>
        <begin position="202"/>
        <end position="229"/>
    </location>
</feature>
<name>A0A1C3JVQ0_9GAMM</name>
<keyword evidence="13" id="KW-0472">Membrane</keyword>
<evidence type="ECO:0000256" key="8">
    <source>
        <dbReference type="ARBA" id="ARBA00022777"/>
    </source>
</evidence>
<evidence type="ECO:0000313" key="18">
    <source>
        <dbReference type="Proteomes" id="UP000092840"/>
    </source>
</evidence>
<keyword evidence="8" id="KW-0418">Kinase</keyword>
<dbReference type="SMART" id="SM00387">
    <property type="entry name" value="HATPase_c"/>
    <property type="match status" value="1"/>
</dbReference>
<evidence type="ECO:0000256" key="1">
    <source>
        <dbReference type="ARBA" id="ARBA00000085"/>
    </source>
</evidence>
<dbReference type="PROSITE" id="PS50109">
    <property type="entry name" value="HIS_KIN"/>
    <property type="match status" value="1"/>
</dbReference>
<dbReference type="InterPro" id="IPR003594">
    <property type="entry name" value="HATPase_dom"/>
</dbReference>
<evidence type="ECO:0000256" key="7">
    <source>
        <dbReference type="ARBA" id="ARBA00022741"/>
    </source>
</evidence>
<dbReference type="GO" id="GO:0005886">
    <property type="term" value="C:plasma membrane"/>
    <property type="evidence" value="ECO:0007669"/>
    <property type="project" value="TreeGrafter"/>
</dbReference>
<evidence type="ECO:0000256" key="11">
    <source>
        <dbReference type="ARBA" id="ARBA00023012"/>
    </source>
</evidence>
<evidence type="ECO:0000256" key="5">
    <source>
        <dbReference type="ARBA" id="ARBA00022679"/>
    </source>
</evidence>
<dbReference type="InterPro" id="IPR005467">
    <property type="entry name" value="His_kinase_dom"/>
</dbReference>
<dbReference type="EC" id="2.7.13.3" evidence="3"/>
<keyword evidence="10 13" id="KW-1133">Transmembrane helix</keyword>
<feature type="transmembrane region" description="Helical" evidence="13">
    <location>
        <begin position="12"/>
        <end position="36"/>
    </location>
</feature>
<dbReference type="PROSITE" id="PS50885">
    <property type="entry name" value="HAMP"/>
    <property type="match status" value="1"/>
</dbReference>
<dbReference type="InterPro" id="IPR003660">
    <property type="entry name" value="HAMP_dom"/>
</dbReference>
<evidence type="ECO:0000259" key="14">
    <source>
        <dbReference type="PROSITE" id="PS50109"/>
    </source>
</evidence>
<dbReference type="SUPFAM" id="SSF47384">
    <property type="entry name" value="Homodimeric domain of signal transducing histidine kinase"/>
    <property type="match status" value="1"/>
</dbReference>
<dbReference type="InterPro" id="IPR036890">
    <property type="entry name" value="HATPase_C_sf"/>
</dbReference>
<feature type="domain" description="HAMP" evidence="15">
    <location>
        <begin position="176"/>
        <end position="228"/>
    </location>
</feature>
<comment type="catalytic activity">
    <reaction evidence="1">
        <text>ATP + protein L-histidine = ADP + protein N-phospho-L-histidine.</text>
        <dbReference type="EC" id="2.7.13.3"/>
    </reaction>
</comment>
<keyword evidence="11" id="KW-0902">Two-component regulatory system</keyword>
<dbReference type="EMBL" id="FLRA01000026">
    <property type="protein sequence ID" value="SBT19136.1"/>
    <property type="molecule type" value="Genomic_DNA"/>
</dbReference>
<dbReference type="Gene3D" id="6.10.340.10">
    <property type="match status" value="1"/>
</dbReference>
<gene>
    <name evidence="16" type="primary">basS</name>
    <name evidence="16" type="ORF">MGA5115_03297</name>
    <name evidence="17" type="ORF">MGA5116_03353</name>
</gene>
<dbReference type="RefSeq" id="WP_067038390.1">
    <property type="nucleotide sequence ID" value="NZ_FLRA01000026.1"/>
</dbReference>
<evidence type="ECO:0000256" key="9">
    <source>
        <dbReference type="ARBA" id="ARBA00022840"/>
    </source>
</evidence>
<evidence type="ECO:0000256" key="13">
    <source>
        <dbReference type="SAM" id="Phobius"/>
    </source>
</evidence>
<dbReference type="Gene3D" id="1.10.287.130">
    <property type="match status" value="1"/>
</dbReference>
<dbReference type="InterPro" id="IPR003661">
    <property type="entry name" value="HisK_dim/P_dom"/>
</dbReference>
<dbReference type="Proteomes" id="UP000092840">
    <property type="component" value="Unassembled WGS sequence"/>
</dbReference>
<keyword evidence="6 13" id="KW-0812">Transmembrane</keyword>
<dbReference type="SMART" id="SM00388">
    <property type="entry name" value="HisKA"/>
    <property type="match status" value="1"/>
</dbReference>
<evidence type="ECO:0000313" key="16">
    <source>
        <dbReference type="EMBL" id="SBT19136.1"/>
    </source>
</evidence>
<dbReference type="Proteomes" id="UP000092871">
    <property type="component" value="Unassembled WGS sequence"/>
</dbReference>
<dbReference type="InterPro" id="IPR036097">
    <property type="entry name" value="HisK_dim/P_sf"/>
</dbReference>
<dbReference type="Pfam" id="PF00512">
    <property type="entry name" value="HisKA"/>
    <property type="match status" value="1"/>
</dbReference>
<evidence type="ECO:0000259" key="15">
    <source>
        <dbReference type="PROSITE" id="PS50885"/>
    </source>
</evidence>
<dbReference type="OrthoDB" id="9809766at2"/>
<dbReference type="GO" id="GO:0000155">
    <property type="term" value="F:phosphorelay sensor kinase activity"/>
    <property type="evidence" value="ECO:0007669"/>
    <property type="project" value="InterPro"/>
</dbReference>
<evidence type="ECO:0000256" key="4">
    <source>
        <dbReference type="ARBA" id="ARBA00022553"/>
    </source>
</evidence>
<keyword evidence="18" id="KW-1185">Reference proteome</keyword>
<proteinExistence type="predicted"/>
<protein>
    <recommendedName>
        <fullName evidence="3">histidine kinase</fullName>
        <ecNumber evidence="3">2.7.13.3</ecNumber>
    </recommendedName>
</protein>
<evidence type="ECO:0000256" key="10">
    <source>
        <dbReference type="ARBA" id="ARBA00022989"/>
    </source>
</evidence>
<keyword evidence="5 16" id="KW-0808">Transferase</keyword>
<keyword evidence="7" id="KW-0547">Nucleotide-binding</keyword>
<dbReference type="Pfam" id="PF02518">
    <property type="entry name" value="HATPase_c"/>
    <property type="match status" value="1"/>
</dbReference>
<dbReference type="SUPFAM" id="SSF55874">
    <property type="entry name" value="ATPase domain of HSP90 chaperone/DNA topoisomerase II/histidine kinase"/>
    <property type="match status" value="1"/>
</dbReference>
<feature type="domain" description="Histidine kinase" evidence="14">
    <location>
        <begin position="236"/>
        <end position="432"/>
    </location>
</feature>
<evidence type="ECO:0000256" key="2">
    <source>
        <dbReference type="ARBA" id="ARBA00004141"/>
    </source>
</evidence>
<dbReference type="InterPro" id="IPR050428">
    <property type="entry name" value="TCS_sensor_his_kinase"/>
</dbReference>
<dbReference type="AlphaFoldDB" id="A0A1C3JVQ0"/>
<dbReference type="Gene3D" id="3.30.565.10">
    <property type="entry name" value="Histidine kinase-like ATPase, C-terminal domain"/>
    <property type="match status" value="1"/>
</dbReference>
<accession>A0A1C3JVQ0</accession>
<keyword evidence="9" id="KW-0067">ATP-binding</keyword>
<keyword evidence="12" id="KW-0175">Coiled coil</keyword>
<evidence type="ECO:0000256" key="3">
    <source>
        <dbReference type="ARBA" id="ARBA00012438"/>
    </source>
</evidence>
<evidence type="ECO:0000313" key="19">
    <source>
        <dbReference type="Proteomes" id="UP000092871"/>
    </source>
</evidence>
<dbReference type="PANTHER" id="PTHR45436:SF14">
    <property type="entry name" value="SENSOR PROTEIN QSEC"/>
    <property type="match status" value="1"/>
</dbReference>
<organism evidence="16 19">
    <name type="scientific">Marinomonas gallaica</name>
    <dbReference type="NCBI Taxonomy" id="1806667"/>
    <lineage>
        <taxon>Bacteria</taxon>
        <taxon>Pseudomonadati</taxon>
        <taxon>Pseudomonadota</taxon>
        <taxon>Gammaproteobacteria</taxon>
        <taxon>Oceanospirillales</taxon>
        <taxon>Oceanospirillaceae</taxon>
        <taxon>Marinomonas</taxon>
    </lineage>
</organism>
<keyword evidence="4" id="KW-0597">Phosphoprotein</keyword>
<dbReference type="GO" id="GO:0005524">
    <property type="term" value="F:ATP binding"/>
    <property type="evidence" value="ECO:0007669"/>
    <property type="project" value="UniProtKB-KW"/>
</dbReference>
<evidence type="ECO:0000313" key="17">
    <source>
        <dbReference type="EMBL" id="SBT22728.1"/>
    </source>
</evidence>
<dbReference type="CDD" id="cd00082">
    <property type="entry name" value="HisKA"/>
    <property type="match status" value="1"/>
</dbReference>
<evidence type="ECO:0000256" key="6">
    <source>
        <dbReference type="ARBA" id="ARBA00022692"/>
    </source>
</evidence>
<reference evidence="17 18" key="2">
    <citation type="submission" date="2016-06" db="EMBL/GenBank/DDBJ databases">
        <authorList>
            <person name="Rodrigo-Torres L."/>
            <person name="Arahal D.R."/>
        </authorList>
    </citation>
    <scope>NUCLEOTIDE SEQUENCE [LARGE SCALE GENOMIC DNA]</scope>
    <source>
        <strain evidence="17 18">CECT 5116</strain>
    </source>
</reference>
<evidence type="ECO:0000256" key="12">
    <source>
        <dbReference type="SAM" id="Coils"/>
    </source>
</evidence>
<reference evidence="16 19" key="1">
    <citation type="submission" date="2016-06" db="EMBL/GenBank/DDBJ databases">
        <authorList>
            <person name="Kjaerup R.B."/>
            <person name="Dalgaard T.S."/>
            <person name="Juul-Madsen H.R."/>
        </authorList>
    </citation>
    <scope>NUCLEOTIDE SEQUENCE [LARGE SCALE GENOMIC DNA]</scope>
    <source>
        <strain evidence="16 19">CECT 5115</strain>
    </source>
</reference>
<sequence>MKSAKKSFSIKSIAWILGASMIIFSLMGVFITYLAADEEFNEVLEDDLQQNADLLNAMLVATDATPEELAVFLKEHIRNDDEDTIWVTVYNLEQGWQVSNLDHTRPLVERGSDFIKADFEDYGWHGYQHDEDGLVVQMFRRDDLTDDIIGDIAEDITAPTLIGSALSVFILIWLVRLIVRPLTALSKELDRRSSDDLSPLRCDTRNQEIQMLTNKLNRLMSEVDEVLTRERQFANDVAHELRTPLTTIKLELSCPDPDTQAIKSETERVNRIVEQLLTLARLEQQHWKKRFETVVLDARMQSILDKYRGRFADQNIELMTDITPCSVQGDATLLQVLIENVLSNILRHSNACKTVQVTLSQQQLVIQDNGQGTPENLLKTIDTSARRLDSKGEGLGLGLTICQRIAAIHQASLHFENAQPGLKVHLTFSHSITTSG</sequence>